<dbReference type="Proteomes" id="UP000321595">
    <property type="component" value="Chromosome"/>
</dbReference>
<comment type="subcellular location">
    <subcellularLocation>
        <location evidence="3">Cytoplasm</location>
    </subcellularLocation>
</comment>
<keyword evidence="3" id="KW-0346">Stress response</keyword>
<sequence length="200" mass="21883">MEIWLALSVIIALILAAALAFQRQSAAKELLDVQLKAEKALKVTELEAEKRVSRIRNEADTNLERAEHKLLKDLMPLADALLAARGQKSGEGLAEGVELVWGQFEGILKRHGVEVIEPNESDSFDPVRHEAVEQREVEGLKTGMIAECYRVGFSQGADVLRPAMVAVAKAQVSSPQDVVLDFSDEEESVAKVVTEPINAD</sequence>
<evidence type="ECO:0000313" key="6">
    <source>
        <dbReference type="Proteomes" id="UP000321595"/>
    </source>
</evidence>
<comment type="subunit">
    <text evidence="3">Homodimer.</text>
</comment>
<dbReference type="RefSeq" id="WP_146963047.1">
    <property type="nucleotide sequence ID" value="NZ_CP042467.1"/>
</dbReference>
<comment type="similarity">
    <text evidence="1 3 4">Belongs to the GrpE family.</text>
</comment>
<evidence type="ECO:0000313" key="5">
    <source>
        <dbReference type="EMBL" id="QED29814.1"/>
    </source>
</evidence>
<dbReference type="PANTHER" id="PTHR21237:SF23">
    <property type="entry name" value="GRPE PROTEIN HOMOLOG, MITOCHONDRIAL"/>
    <property type="match status" value="1"/>
</dbReference>
<reference evidence="5 6" key="1">
    <citation type="submission" date="2019-08" db="EMBL/GenBank/DDBJ databases">
        <authorList>
            <person name="Liang Q."/>
        </authorList>
    </citation>
    <scope>NUCLEOTIDE SEQUENCE [LARGE SCALE GENOMIC DNA]</scope>
    <source>
        <strain evidence="5 6">V1718</strain>
    </source>
</reference>
<evidence type="ECO:0000256" key="3">
    <source>
        <dbReference type="HAMAP-Rule" id="MF_01151"/>
    </source>
</evidence>
<protein>
    <recommendedName>
        <fullName evidence="3">Protein GrpE</fullName>
    </recommendedName>
    <alternativeName>
        <fullName evidence="3">HSP-70 cofactor</fullName>
    </alternativeName>
</protein>
<dbReference type="Pfam" id="PF01025">
    <property type="entry name" value="GrpE"/>
    <property type="match status" value="1"/>
</dbReference>
<dbReference type="GO" id="GO:0005737">
    <property type="term" value="C:cytoplasm"/>
    <property type="evidence" value="ECO:0007669"/>
    <property type="project" value="UniProtKB-SubCell"/>
</dbReference>
<dbReference type="PRINTS" id="PR00773">
    <property type="entry name" value="GRPEPROTEIN"/>
</dbReference>
<dbReference type="EMBL" id="CP042467">
    <property type="protein sequence ID" value="QED29814.1"/>
    <property type="molecule type" value="Genomic_DNA"/>
</dbReference>
<dbReference type="InterPro" id="IPR013805">
    <property type="entry name" value="GrpE_CC"/>
</dbReference>
<gene>
    <name evidence="3" type="primary">grpE</name>
    <name evidence="5" type="ORF">FRD01_21790</name>
</gene>
<dbReference type="GO" id="GO:0042803">
    <property type="term" value="F:protein homodimerization activity"/>
    <property type="evidence" value="ECO:0007669"/>
    <property type="project" value="InterPro"/>
</dbReference>
<dbReference type="GO" id="GO:0000774">
    <property type="term" value="F:adenyl-nucleotide exchange factor activity"/>
    <property type="evidence" value="ECO:0007669"/>
    <property type="project" value="InterPro"/>
</dbReference>
<dbReference type="HAMAP" id="MF_01151">
    <property type="entry name" value="GrpE"/>
    <property type="match status" value="1"/>
</dbReference>
<evidence type="ECO:0000256" key="1">
    <source>
        <dbReference type="ARBA" id="ARBA00009054"/>
    </source>
</evidence>
<dbReference type="GO" id="GO:0051087">
    <property type="term" value="F:protein-folding chaperone binding"/>
    <property type="evidence" value="ECO:0007669"/>
    <property type="project" value="InterPro"/>
</dbReference>
<dbReference type="OrthoDB" id="9789811at2"/>
<comment type="function">
    <text evidence="3">Participates actively in the response to hyperosmotic and heat shock by preventing the aggregation of stress-denatured proteins, in association with DnaK and GrpE. It is the nucleotide exchange factor for DnaK and may function as a thermosensor. Unfolded proteins bind initially to DnaJ; upon interaction with the DnaJ-bound protein, DnaK hydrolyzes its bound ATP, resulting in the formation of a stable complex. GrpE releases ADP from DnaK; ATP binding to DnaK triggers the release of the substrate protein, thus completing the reaction cycle. Several rounds of ATP-dependent interactions between DnaJ, DnaK and GrpE are required for fully efficient folding.</text>
</comment>
<accession>A0A5B8XWK9</accession>
<keyword evidence="3" id="KW-0963">Cytoplasm</keyword>
<evidence type="ECO:0000256" key="2">
    <source>
        <dbReference type="ARBA" id="ARBA00023186"/>
    </source>
</evidence>
<dbReference type="GO" id="GO:0006457">
    <property type="term" value="P:protein folding"/>
    <property type="evidence" value="ECO:0007669"/>
    <property type="project" value="InterPro"/>
</dbReference>
<dbReference type="InterPro" id="IPR000740">
    <property type="entry name" value="GrpE"/>
</dbReference>
<dbReference type="InterPro" id="IPR009012">
    <property type="entry name" value="GrpE_head"/>
</dbReference>
<dbReference type="Gene3D" id="3.90.20.20">
    <property type="match status" value="1"/>
</dbReference>
<organism evidence="5 6">
    <name type="scientific">Microvenator marinus</name>
    <dbReference type="NCBI Taxonomy" id="2600177"/>
    <lineage>
        <taxon>Bacteria</taxon>
        <taxon>Deltaproteobacteria</taxon>
        <taxon>Bradymonadales</taxon>
        <taxon>Microvenatoraceae</taxon>
        <taxon>Microvenator</taxon>
    </lineage>
</organism>
<dbReference type="PANTHER" id="PTHR21237">
    <property type="entry name" value="GRPE PROTEIN"/>
    <property type="match status" value="1"/>
</dbReference>
<dbReference type="SUPFAM" id="SSF51064">
    <property type="entry name" value="Head domain of nucleotide exchange factor GrpE"/>
    <property type="match status" value="1"/>
</dbReference>
<evidence type="ECO:0000256" key="4">
    <source>
        <dbReference type="RuleBase" id="RU004478"/>
    </source>
</evidence>
<keyword evidence="6" id="KW-1185">Reference proteome</keyword>
<dbReference type="KEGG" id="bbae:FRD01_21790"/>
<dbReference type="GO" id="GO:0051082">
    <property type="term" value="F:unfolded protein binding"/>
    <property type="evidence" value="ECO:0007669"/>
    <property type="project" value="TreeGrafter"/>
</dbReference>
<proteinExistence type="inferred from homology"/>
<dbReference type="SUPFAM" id="SSF58014">
    <property type="entry name" value="Coiled-coil domain of nucleotide exchange factor GrpE"/>
    <property type="match status" value="1"/>
</dbReference>
<dbReference type="Gene3D" id="2.30.22.10">
    <property type="entry name" value="Head domain of nucleotide exchange factor GrpE"/>
    <property type="match status" value="1"/>
</dbReference>
<keyword evidence="2 3" id="KW-0143">Chaperone</keyword>
<name>A0A5B8XWK9_9DELT</name>
<dbReference type="AlphaFoldDB" id="A0A5B8XWK9"/>